<protein>
    <submittedName>
        <fullName evidence="2">Uncharacterized protein</fullName>
    </submittedName>
</protein>
<keyword evidence="1" id="KW-0472">Membrane</keyword>
<proteinExistence type="predicted"/>
<dbReference type="EMBL" id="JOKG01000002">
    <property type="protein sequence ID" value="KEQ14568.1"/>
    <property type="molecule type" value="Genomic_DNA"/>
</dbReference>
<accession>A0A081N7Z5</accession>
<feature type="transmembrane region" description="Helical" evidence="1">
    <location>
        <begin position="41"/>
        <end position="65"/>
    </location>
</feature>
<organism evidence="2 3">
    <name type="scientific">Endozoicomonas montiporae</name>
    <dbReference type="NCBI Taxonomy" id="1027273"/>
    <lineage>
        <taxon>Bacteria</taxon>
        <taxon>Pseudomonadati</taxon>
        <taxon>Pseudomonadota</taxon>
        <taxon>Gammaproteobacteria</taxon>
        <taxon>Oceanospirillales</taxon>
        <taxon>Endozoicomonadaceae</taxon>
        <taxon>Endozoicomonas</taxon>
    </lineage>
</organism>
<evidence type="ECO:0000313" key="3">
    <source>
        <dbReference type="Proteomes" id="UP000028006"/>
    </source>
</evidence>
<reference evidence="2 3" key="1">
    <citation type="submission" date="2014-06" db="EMBL/GenBank/DDBJ databases">
        <title>Whole Genome Sequences of Three Symbiotic Endozoicomonas Bacteria.</title>
        <authorList>
            <person name="Neave M.J."/>
            <person name="Apprill A."/>
            <person name="Voolstra C.R."/>
        </authorList>
    </citation>
    <scope>NUCLEOTIDE SEQUENCE [LARGE SCALE GENOMIC DNA]</scope>
    <source>
        <strain evidence="2 3">LMG 24815</strain>
    </source>
</reference>
<dbReference type="AlphaFoldDB" id="A0A081N7Z5"/>
<sequence length="76" mass="8674">MTNMEKRTVLKIRDNLVSLCVSIVMMFGYWVGLLIDVVPQLTLIIVLPAFVIWQLCNIALTSYYLKPSILAAREET</sequence>
<keyword evidence="1" id="KW-0812">Transmembrane</keyword>
<name>A0A081N7Z5_9GAMM</name>
<evidence type="ECO:0000256" key="1">
    <source>
        <dbReference type="SAM" id="Phobius"/>
    </source>
</evidence>
<feature type="transmembrane region" description="Helical" evidence="1">
    <location>
        <begin position="16"/>
        <end position="35"/>
    </location>
</feature>
<comment type="caution">
    <text evidence="2">The sequence shown here is derived from an EMBL/GenBank/DDBJ whole genome shotgun (WGS) entry which is preliminary data.</text>
</comment>
<dbReference type="Proteomes" id="UP000028006">
    <property type="component" value="Unassembled WGS sequence"/>
</dbReference>
<evidence type="ECO:0000313" key="2">
    <source>
        <dbReference type="EMBL" id="KEQ14568.1"/>
    </source>
</evidence>
<keyword evidence="1" id="KW-1133">Transmembrane helix</keyword>
<keyword evidence="3" id="KW-1185">Reference proteome</keyword>
<gene>
    <name evidence="2" type="ORF">GZ77_09570</name>
</gene>